<proteinExistence type="predicted"/>
<evidence type="ECO:0000313" key="4">
    <source>
        <dbReference type="Proteomes" id="UP000642180"/>
    </source>
</evidence>
<evidence type="ECO:0000313" key="3">
    <source>
        <dbReference type="EMBL" id="GGI17606.1"/>
    </source>
</evidence>
<dbReference type="PROSITE" id="PS50104">
    <property type="entry name" value="TIR"/>
    <property type="match status" value="1"/>
</dbReference>
<accession>A0A8J3AW00</accession>
<dbReference type="RefSeq" id="WP_188380146.1">
    <property type="nucleotide sequence ID" value="NZ_BMDI01000001.1"/>
</dbReference>
<dbReference type="Proteomes" id="UP000642180">
    <property type="component" value="Unassembled WGS sequence"/>
</dbReference>
<reference evidence="4" key="1">
    <citation type="journal article" date="2019" name="Int. J. Syst. Evol. Microbiol.">
        <title>The Global Catalogue of Microorganisms (GCM) 10K type strain sequencing project: providing services to taxonomists for standard genome sequencing and annotation.</title>
        <authorList>
            <consortium name="The Broad Institute Genomics Platform"/>
            <consortium name="The Broad Institute Genome Sequencing Center for Infectious Disease"/>
            <person name="Wu L."/>
            <person name="Ma J."/>
        </authorList>
    </citation>
    <scope>NUCLEOTIDE SEQUENCE [LARGE SCALE GENOMIC DNA]</scope>
    <source>
        <strain evidence="4">CCM 2767</strain>
    </source>
</reference>
<feature type="domain" description="TIR" evidence="2">
    <location>
        <begin position="5"/>
        <end position="156"/>
    </location>
</feature>
<dbReference type="AlphaFoldDB" id="A0A8J3AW00"/>
<comment type="caution">
    <text evidence="3">The sequence shown here is derived from an EMBL/GenBank/DDBJ whole genome shotgun (WGS) entry which is preliminary data.</text>
</comment>
<name>A0A8J3AW00_9BURK</name>
<feature type="region of interest" description="Disordered" evidence="1">
    <location>
        <begin position="429"/>
        <end position="455"/>
    </location>
</feature>
<dbReference type="EMBL" id="BMDI01000001">
    <property type="protein sequence ID" value="GGI17606.1"/>
    <property type="molecule type" value="Genomic_DNA"/>
</dbReference>
<dbReference type="Pfam" id="PF13676">
    <property type="entry name" value="TIR_2"/>
    <property type="match status" value="1"/>
</dbReference>
<dbReference type="InterPro" id="IPR000157">
    <property type="entry name" value="TIR_dom"/>
</dbReference>
<evidence type="ECO:0000256" key="1">
    <source>
        <dbReference type="SAM" id="MobiDB-lite"/>
    </source>
</evidence>
<keyword evidence="4" id="KW-1185">Reference proteome</keyword>
<evidence type="ECO:0000259" key="2">
    <source>
        <dbReference type="PROSITE" id="PS50104"/>
    </source>
</evidence>
<protein>
    <recommendedName>
        <fullName evidence="2">TIR domain-containing protein</fullName>
    </recommendedName>
</protein>
<dbReference type="InterPro" id="IPR035897">
    <property type="entry name" value="Toll_tir_struct_dom_sf"/>
</dbReference>
<gene>
    <name evidence="3" type="ORF">GCM10008066_09820</name>
</gene>
<dbReference type="SUPFAM" id="SSF52200">
    <property type="entry name" value="Toll/Interleukin receptor TIR domain"/>
    <property type="match status" value="1"/>
</dbReference>
<sequence length="455" mass="51375">MDNQNRNSIFISHATPEDNAFVLWLGAKLSAMGYEVWADVMRLKGGDDWARKLEDALRNRAAKVLLVCTPGGLEKQGVRNEIQISSDISKKIGDPNFIIPLRMTKFDAPFLITHLQYVDFEKSWAGGLAELQELLGTYPLQRQARGSLNAWITSQSEGASPLLQNSEPLVSNWLEVTGQPASIHYCEPPTGFEIEKFQRRQLHKWPAVPYHTGIITFSSPDKNGLIAEALPGKLVASLPTSEFLGNGWSSLGVTAFEARRIYVDIGGQAFEKFCAKKGLDGYMGSGKRLSWWPNIKKGPLTKVKFDWNFRRGSRQIMGHSPKRNIHWHYAMSAQLRTFPLLHYRLSARLVFSSNGLDAIDNVKKSHSLRRSFAKGWRNARWRDMMCAYLWWLTDGKNSLKIGVSDDEFLIANLPPMQFSCPVTVLEGDIEEDEEDPDVPDEPFEDVSEEVADEKT</sequence>
<dbReference type="GO" id="GO:0007165">
    <property type="term" value="P:signal transduction"/>
    <property type="evidence" value="ECO:0007669"/>
    <property type="project" value="InterPro"/>
</dbReference>
<organism evidence="3 4">
    <name type="scientific">Oxalicibacterium faecigallinarum</name>
    <dbReference type="NCBI Taxonomy" id="573741"/>
    <lineage>
        <taxon>Bacteria</taxon>
        <taxon>Pseudomonadati</taxon>
        <taxon>Pseudomonadota</taxon>
        <taxon>Betaproteobacteria</taxon>
        <taxon>Burkholderiales</taxon>
        <taxon>Oxalobacteraceae</taxon>
        <taxon>Oxalicibacterium</taxon>
    </lineage>
</organism>
<dbReference type="Gene3D" id="3.40.50.10140">
    <property type="entry name" value="Toll/interleukin-1 receptor homology (TIR) domain"/>
    <property type="match status" value="1"/>
</dbReference>